<sequence length="153" mass="17899">HVALVSVFFESKSFEKYDYNKEETIKKPEFLSVLYRSSANYKETEYKIQLLNIDQEKLNIPSTDYSVIINMPSDELKRLFSDQNVIYETVKITVKQNKKIVRFTSLDNLNNECINILKEKKGGLDNEITIKAGIILTIYFYLNICCCSQKHHL</sequence>
<name>A0ACA9P635_9GLOM</name>
<evidence type="ECO:0000313" key="2">
    <source>
        <dbReference type="Proteomes" id="UP000789366"/>
    </source>
</evidence>
<protein>
    <submittedName>
        <fullName evidence="1">3739_t:CDS:1</fullName>
    </submittedName>
</protein>
<dbReference type="EMBL" id="CAJVPW010021590">
    <property type="protein sequence ID" value="CAG8694066.1"/>
    <property type="molecule type" value="Genomic_DNA"/>
</dbReference>
<accession>A0ACA9P635</accession>
<keyword evidence="2" id="KW-1185">Reference proteome</keyword>
<evidence type="ECO:0000313" key="1">
    <source>
        <dbReference type="EMBL" id="CAG8694066.1"/>
    </source>
</evidence>
<comment type="caution">
    <text evidence="1">The sequence shown here is derived from an EMBL/GenBank/DDBJ whole genome shotgun (WGS) entry which is preliminary data.</text>
</comment>
<dbReference type="Proteomes" id="UP000789366">
    <property type="component" value="Unassembled WGS sequence"/>
</dbReference>
<reference evidence="1" key="1">
    <citation type="submission" date="2021-06" db="EMBL/GenBank/DDBJ databases">
        <authorList>
            <person name="Kallberg Y."/>
            <person name="Tangrot J."/>
            <person name="Rosling A."/>
        </authorList>
    </citation>
    <scope>NUCLEOTIDE SEQUENCE</scope>
    <source>
        <strain evidence="1">28 12/20/2015</strain>
    </source>
</reference>
<feature type="non-terminal residue" evidence="1">
    <location>
        <position position="1"/>
    </location>
</feature>
<gene>
    <name evidence="1" type="ORF">SPELUC_LOCUS10915</name>
</gene>
<organism evidence="1 2">
    <name type="scientific">Cetraspora pellucida</name>
    <dbReference type="NCBI Taxonomy" id="1433469"/>
    <lineage>
        <taxon>Eukaryota</taxon>
        <taxon>Fungi</taxon>
        <taxon>Fungi incertae sedis</taxon>
        <taxon>Mucoromycota</taxon>
        <taxon>Glomeromycotina</taxon>
        <taxon>Glomeromycetes</taxon>
        <taxon>Diversisporales</taxon>
        <taxon>Gigasporaceae</taxon>
        <taxon>Cetraspora</taxon>
    </lineage>
</organism>
<proteinExistence type="predicted"/>